<evidence type="ECO:0000256" key="1">
    <source>
        <dbReference type="SAM" id="SignalP"/>
    </source>
</evidence>
<dbReference type="GeneID" id="54358557"/>
<dbReference type="SUPFAM" id="SSF53474">
    <property type="entry name" value="alpha/beta-Hydrolases"/>
    <property type="match status" value="1"/>
</dbReference>
<dbReference type="OrthoDB" id="2019572at2759"/>
<organism evidence="3">
    <name type="scientific">Dissoconium aciculare CBS 342.82</name>
    <dbReference type="NCBI Taxonomy" id="1314786"/>
    <lineage>
        <taxon>Eukaryota</taxon>
        <taxon>Fungi</taxon>
        <taxon>Dikarya</taxon>
        <taxon>Ascomycota</taxon>
        <taxon>Pezizomycotina</taxon>
        <taxon>Dothideomycetes</taxon>
        <taxon>Dothideomycetidae</taxon>
        <taxon>Mycosphaerellales</taxon>
        <taxon>Dissoconiaceae</taxon>
        <taxon>Dissoconium</taxon>
    </lineage>
</organism>
<gene>
    <name evidence="3" type="ORF">K489DRAFT_31111</name>
</gene>
<proteinExistence type="predicted"/>
<dbReference type="Proteomes" id="UP000504637">
    <property type="component" value="Unplaced"/>
</dbReference>
<dbReference type="RefSeq" id="XP_033464923.1">
    <property type="nucleotide sequence ID" value="XM_033600757.1"/>
</dbReference>
<keyword evidence="1" id="KW-0732">Signal</keyword>
<reference evidence="3" key="2">
    <citation type="submission" date="2020-04" db="EMBL/GenBank/DDBJ databases">
        <authorList>
            <consortium name="NCBI Genome Project"/>
        </authorList>
    </citation>
    <scope>NUCLEOTIDE SEQUENCE</scope>
    <source>
        <strain evidence="3">CBS 342.82</strain>
    </source>
</reference>
<dbReference type="AlphaFoldDB" id="A0A6J3MLM0"/>
<evidence type="ECO:0000313" key="3">
    <source>
        <dbReference type="RefSeq" id="XP_033464923.1"/>
    </source>
</evidence>
<evidence type="ECO:0000313" key="2">
    <source>
        <dbReference type="Proteomes" id="UP000504637"/>
    </source>
</evidence>
<name>A0A6J3MLM0_9PEZI</name>
<keyword evidence="2" id="KW-1185">Reference proteome</keyword>
<dbReference type="PANTHER" id="PTHR35560:SF3">
    <property type="entry name" value="PEPTIDASE S9 PROLYL OLIGOPEPTIDASE CATALYTIC DOMAIN-CONTAINING PROTEIN"/>
    <property type="match status" value="1"/>
</dbReference>
<dbReference type="PANTHER" id="PTHR35560">
    <property type="entry name" value="BLL0132 PROTEIN"/>
    <property type="match status" value="1"/>
</dbReference>
<dbReference type="Gene3D" id="3.40.50.1820">
    <property type="entry name" value="alpha/beta hydrolase"/>
    <property type="match status" value="1"/>
</dbReference>
<reference evidence="3" key="3">
    <citation type="submission" date="2025-08" db="UniProtKB">
        <authorList>
            <consortium name="RefSeq"/>
        </authorList>
    </citation>
    <scope>IDENTIFICATION</scope>
    <source>
        <strain evidence="3">CBS 342.82</strain>
    </source>
</reference>
<evidence type="ECO:0008006" key="4">
    <source>
        <dbReference type="Google" id="ProtNLM"/>
    </source>
</evidence>
<protein>
    <recommendedName>
        <fullName evidence="4">Alpha/beta-hydrolase</fullName>
    </recommendedName>
</protein>
<sequence>MRFSAAAVAFCASLFASANGQQYAGDYINNTLPAVPGSEVAFFKIKDPRGTNSNLTLINYYSHGVGGSKRIDPLKVKRGIVVVHGQNRDPELYMSNMLSALAQVKSDPNINMDSVAIIAPYFPNGDDKYSGYPWIDGLRANQGSISNALVWQASQWAGGGTNQYPYKSIQISSYDVLDQLIQYFDNTTVFPNMNQIVIAGHSLGAQTVQRYALVGNNLNTRSPLTYWIGNPNSYGWPSISRPLVTLGCPGYDEWRSGFTNYTTYGKSGRMLYGTSLVASGRDAVVANFQSKQIAWVRGTQDTGDDSSDCDPFTQGGDRNGKLADFSTLRLHQC</sequence>
<dbReference type="InterPro" id="IPR029058">
    <property type="entry name" value="AB_hydrolase_fold"/>
</dbReference>
<reference evidence="3" key="1">
    <citation type="submission" date="2020-01" db="EMBL/GenBank/DDBJ databases">
        <authorList>
            <consortium name="DOE Joint Genome Institute"/>
            <person name="Haridas S."/>
            <person name="Albert R."/>
            <person name="Binder M."/>
            <person name="Bloem J."/>
            <person name="Labutti K."/>
            <person name="Salamov A."/>
            <person name="Andreopoulos B."/>
            <person name="Baker S.E."/>
            <person name="Barry K."/>
            <person name="Bills G."/>
            <person name="Bluhm B.H."/>
            <person name="Cannon C."/>
            <person name="Castanera R."/>
            <person name="Culley D.E."/>
            <person name="Daum C."/>
            <person name="Ezra D."/>
            <person name="Gonzalez J.B."/>
            <person name="Henrissat B."/>
            <person name="Kuo A."/>
            <person name="Liang C."/>
            <person name="Lipzen A."/>
            <person name="Lutzoni F."/>
            <person name="Magnuson J."/>
            <person name="Mondo S."/>
            <person name="Nolan M."/>
            <person name="Ohm R."/>
            <person name="Pangilinan J."/>
            <person name="Park H.-J."/>
            <person name="Ramirez L."/>
            <person name="Alfaro M."/>
            <person name="Sun H."/>
            <person name="Tritt A."/>
            <person name="Yoshinaga Y."/>
            <person name="Zwiers L.-H."/>
            <person name="Turgeon B.G."/>
            <person name="Goodwin S.B."/>
            <person name="Spatafora J.W."/>
            <person name="Crous P.W."/>
            <person name="Grigoriev I.V."/>
        </authorList>
    </citation>
    <scope>NUCLEOTIDE SEQUENCE</scope>
    <source>
        <strain evidence="3">CBS 342.82</strain>
    </source>
</reference>
<feature type="signal peptide" evidence="1">
    <location>
        <begin position="1"/>
        <end position="20"/>
    </location>
</feature>
<feature type="chain" id="PRO_5026697981" description="Alpha/beta-hydrolase" evidence="1">
    <location>
        <begin position="21"/>
        <end position="333"/>
    </location>
</feature>
<accession>A0A6J3MLM0</accession>